<dbReference type="Gene3D" id="3.90.79.10">
    <property type="entry name" value="Nucleoside Triphosphate Pyrophosphohydrolase"/>
    <property type="match status" value="1"/>
</dbReference>
<reference evidence="7 8" key="1">
    <citation type="submission" date="2016-10" db="EMBL/GenBank/DDBJ databases">
        <authorList>
            <person name="Varghese N."/>
            <person name="Submissions S."/>
        </authorList>
    </citation>
    <scope>NUCLEOTIDE SEQUENCE [LARGE SCALE GENOMIC DNA]</scope>
    <source>
        <strain evidence="7 8">DSM 9169</strain>
    </source>
</reference>
<keyword evidence="8" id="KW-1185">Reference proteome</keyword>
<dbReference type="PROSITE" id="PS00893">
    <property type="entry name" value="NUDIX_BOX"/>
    <property type="match status" value="1"/>
</dbReference>
<comment type="cofactor">
    <cofactor evidence="1">
        <name>Mg(2+)</name>
        <dbReference type="ChEBI" id="CHEBI:18420"/>
    </cofactor>
</comment>
<dbReference type="PANTHER" id="PTHR43046:SF12">
    <property type="entry name" value="GDP-MANNOSE MANNOSYL HYDROLASE"/>
    <property type="match status" value="1"/>
</dbReference>
<evidence type="ECO:0000256" key="4">
    <source>
        <dbReference type="ARBA" id="ARBA00022842"/>
    </source>
</evidence>
<gene>
    <name evidence="7" type="ORF">SAMN04489714_0987</name>
</gene>
<dbReference type="InterPro" id="IPR000086">
    <property type="entry name" value="NUDIX_hydrolase_dom"/>
</dbReference>
<evidence type="ECO:0000313" key="7">
    <source>
        <dbReference type="EMBL" id="SDT92926.1"/>
    </source>
</evidence>
<evidence type="ECO:0000256" key="1">
    <source>
        <dbReference type="ARBA" id="ARBA00001946"/>
    </source>
</evidence>
<organism evidence="7 8">
    <name type="scientific">Schaalia radingae</name>
    <dbReference type="NCBI Taxonomy" id="131110"/>
    <lineage>
        <taxon>Bacteria</taxon>
        <taxon>Bacillati</taxon>
        <taxon>Actinomycetota</taxon>
        <taxon>Actinomycetes</taxon>
        <taxon>Actinomycetales</taxon>
        <taxon>Actinomycetaceae</taxon>
        <taxon>Schaalia</taxon>
    </lineage>
</organism>
<dbReference type="CDD" id="cd04685">
    <property type="entry name" value="NUDIX_Hydrolase"/>
    <property type="match status" value="1"/>
</dbReference>
<feature type="domain" description="Nudix hydrolase" evidence="6">
    <location>
        <begin position="16"/>
        <end position="157"/>
    </location>
</feature>
<evidence type="ECO:0000259" key="6">
    <source>
        <dbReference type="PROSITE" id="PS51462"/>
    </source>
</evidence>
<evidence type="ECO:0000313" key="8">
    <source>
        <dbReference type="Proteomes" id="UP000198976"/>
    </source>
</evidence>
<sequence length="178" mass="20652">MSDLGPEWIPDQDGIPFRRAARVAVFDEDGKLLLVRGHDSENVRRSWWFTTGGGQEEGETLQQTAVREIREETGIALDPTRLVGPVLHRRALFDFLNVTARQEEWFFVAHVHRTELNWDGWTELERSVLDAMTWWDLDDLEVEARRAEVYPRDLVAMARQWKDGWDGTMIELDESSVG</sequence>
<dbReference type="Pfam" id="PF00293">
    <property type="entry name" value="NUDIX"/>
    <property type="match status" value="1"/>
</dbReference>
<dbReference type="PROSITE" id="PS51462">
    <property type="entry name" value="NUDIX"/>
    <property type="match status" value="1"/>
</dbReference>
<dbReference type="InterPro" id="IPR020084">
    <property type="entry name" value="NUDIX_hydrolase_CS"/>
</dbReference>
<accession>A0ABY0V7D7</accession>
<dbReference type="InterPro" id="IPR015797">
    <property type="entry name" value="NUDIX_hydrolase-like_dom_sf"/>
</dbReference>
<evidence type="ECO:0000256" key="3">
    <source>
        <dbReference type="ARBA" id="ARBA00022801"/>
    </source>
</evidence>
<name>A0ABY0V7D7_9ACTO</name>
<dbReference type="PANTHER" id="PTHR43046">
    <property type="entry name" value="GDP-MANNOSE MANNOSYL HYDROLASE"/>
    <property type="match status" value="1"/>
</dbReference>
<proteinExistence type="inferred from homology"/>
<keyword evidence="3 5" id="KW-0378">Hydrolase</keyword>
<evidence type="ECO:0000256" key="5">
    <source>
        <dbReference type="RuleBase" id="RU003476"/>
    </source>
</evidence>
<dbReference type="InterPro" id="IPR020476">
    <property type="entry name" value="Nudix_hydrolase"/>
</dbReference>
<protein>
    <submittedName>
        <fullName evidence="7">ADP-ribose pyrophosphatase YjhB, NUDIX family</fullName>
    </submittedName>
</protein>
<dbReference type="Proteomes" id="UP000198976">
    <property type="component" value="Chromosome I"/>
</dbReference>
<dbReference type="RefSeq" id="WP_070726611.1">
    <property type="nucleotide sequence ID" value="NZ_LT629792.1"/>
</dbReference>
<dbReference type="EMBL" id="LT629792">
    <property type="protein sequence ID" value="SDT92926.1"/>
    <property type="molecule type" value="Genomic_DNA"/>
</dbReference>
<evidence type="ECO:0000256" key="2">
    <source>
        <dbReference type="ARBA" id="ARBA00005582"/>
    </source>
</evidence>
<dbReference type="SUPFAM" id="SSF55811">
    <property type="entry name" value="Nudix"/>
    <property type="match status" value="1"/>
</dbReference>
<comment type="similarity">
    <text evidence="2 5">Belongs to the Nudix hydrolase family.</text>
</comment>
<keyword evidence="4" id="KW-0460">Magnesium</keyword>
<dbReference type="PRINTS" id="PR00502">
    <property type="entry name" value="NUDIXFAMILY"/>
</dbReference>